<evidence type="ECO:0000313" key="1">
    <source>
        <dbReference type="EMBL" id="SVA40956.1"/>
    </source>
</evidence>
<accession>A0A381VKT9</accession>
<protein>
    <recommendedName>
        <fullName evidence="2">DUF5723 domain-containing protein</fullName>
    </recommendedName>
</protein>
<name>A0A381VKT9_9ZZZZ</name>
<dbReference type="EMBL" id="UINC01009121">
    <property type="protein sequence ID" value="SVA40956.1"/>
    <property type="molecule type" value="Genomic_DNA"/>
</dbReference>
<proteinExistence type="predicted"/>
<gene>
    <name evidence="1" type="ORF">METZ01_LOCUS93810</name>
</gene>
<organism evidence="1">
    <name type="scientific">marine metagenome</name>
    <dbReference type="NCBI Taxonomy" id="408172"/>
    <lineage>
        <taxon>unclassified sequences</taxon>
        <taxon>metagenomes</taxon>
        <taxon>ecological metagenomes</taxon>
    </lineage>
</organism>
<dbReference type="AlphaFoldDB" id="A0A381VKT9"/>
<sequence length="339" mass="38129">MLYIIILSSFLAADENQFGGSYSFANIPTSAFSLSLGNTITSGISLPSSLQQNPANIWSNNKLNADITHFSDPFDAEFSSLFISYGSEKTLKKYRFGLGAIYHEIGEIELYDDEANFISFSSNKNVGGYLGLSRRISNYFIGSSITYLSSNFDNIPDPETSNLSLFKMYYLYSSFGLCIREIELKTFKIALNIATKIPLSSSKGAFTDIGSAVDGSTLGGKITKISEAYFLNQYRYRYKFDYHLDLSFHKQGEYNRNYIRTGLGYSIFYGDYELTLNCGIKDISIGEKYSFDVIKDYNMKYTYGVLIKINRISFSFSGYQSFIPMPAFNSYNGTISIGI</sequence>
<evidence type="ECO:0008006" key="2">
    <source>
        <dbReference type="Google" id="ProtNLM"/>
    </source>
</evidence>
<reference evidence="1" key="1">
    <citation type="submission" date="2018-05" db="EMBL/GenBank/DDBJ databases">
        <authorList>
            <person name="Lanie J.A."/>
            <person name="Ng W.-L."/>
            <person name="Kazmierczak K.M."/>
            <person name="Andrzejewski T.M."/>
            <person name="Davidsen T.M."/>
            <person name="Wayne K.J."/>
            <person name="Tettelin H."/>
            <person name="Glass J.I."/>
            <person name="Rusch D."/>
            <person name="Podicherti R."/>
            <person name="Tsui H.-C.T."/>
            <person name="Winkler M.E."/>
        </authorList>
    </citation>
    <scope>NUCLEOTIDE SEQUENCE</scope>
</reference>